<dbReference type="AlphaFoldDB" id="A0AAV1HV21"/>
<reference evidence="6 7" key="1">
    <citation type="submission" date="2023-10" db="EMBL/GenBank/DDBJ databases">
        <authorList>
            <person name="Maclean D."/>
            <person name="Macfadyen A."/>
        </authorList>
    </citation>
    <scope>NUCLEOTIDE SEQUENCE [LARGE SCALE GENOMIC DNA]</scope>
</reference>
<accession>A0AAV1HV21</accession>
<evidence type="ECO:0000256" key="2">
    <source>
        <dbReference type="ARBA" id="ARBA00022692"/>
    </source>
</evidence>
<dbReference type="PANTHER" id="PTHR43461">
    <property type="entry name" value="TRANSMEMBRANE PROTEIN 256"/>
    <property type="match status" value="1"/>
</dbReference>
<sequence length="130" mass="13787">MPSTVKSQRAVRRGHLDSAMSGSVWHKVAGVSGAAAVALGAYGAHQFKPEDPYFAEVFDRGNRYHLLHSLLLAATPLAHRSHTVGMLTSAGIVLFSGSCYAAAFTEDRANAKLAPFGGMSLIAAWLCLML</sequence>
<evidence type="ECO:0000256" key="3">
    <source>
        <dbReference type="ARBA" id="ARBA00022989"/>
    </source>
</evidence>
<evidence type="ECO:0000313" key="7">
    <source>
        <dbReference type="Proteomes" id="UP001314263"/>
    </source>
</evidence>
<gene>
    <name evidence="6" type="ORF">CVIRNUC_002123</name>
</gene>
<evidence type="ECO:0000256" key="5">
    <source>
        <dbReference type="SAM" id="Phobius"/>
    </source>
</evidence>
<keyword evidence="7" id="KW-1185">Reference proteome</keyword>
<protein>
    <recommendedName>
        <fullName evidence="8">Transmembrane protein 256 homolog</fullName>
    </recommendedName>
</protein>
<evidence type="ECO:0000313" key="6">
    <source>
        <dbReference type="EMBL" id="CAK0752143.1"/>
    </source>
</evidence>
<comment type="subcellular location">
    <subcellularLocation>
        <location evidence="1">Membrane</location>
        <topology evidence="1">Multi-pass membrane protein</topology>
    </subcellularLocation>
</comment>
<evidence type="ECO:0008006" key="8">
    <source>
        <dbReference type="Google" id="ProtNLM"/>
    </source>
</evidence>
<comment type="caution">
    <text evidence="6">The sequence shown here is derived from an EMBL/GenBank/DDBJ whole genome shotgun (WGS) entry which is preliminary data.</text>
</comment>
<name>A0AAV1HV21_9CHLO</name>
<dbReference type="InterPro" id="IPR006696">
    <property type="entry name" value="DUF423"/>
</dbReference>
<dbReference type="GO" id="GO:0016020">
    <property type="term" value="C:membrane"/>
    <property type="evidence" value="ECO:0007669"/>
    <property type="project" value="UniProtKB-SubCell"/>
</dbReference>
<keyword evidence="3 5" id="KW-1133">Transmembrane helix</keyword>
<evidence type="ECO:0000256" key="1">
    <source>
        <dbReference type="ARBA" id="ARBA00004141"/>
    </source>
</evidence>
<dbReference type="EMBL" id="CAUYUE010000003">
    <property type="protein sequence ID" value="CAK0752143.1"/>
    <property type="molecule type" value="Genomic_DNA"/>
</dbReference>
<dbReference type="Proteomes" id="UP001314263">
    <property type="component" value="Unassembled WGS sequence"/>
</dbReference>
<proteinExistence type="predicted"/>
<dbReference type="Pfam" id="PF04241">
    <property type="entry name" value="DUF423"/>
    <property type="match status" value="1"/>
</dbReference>
<evidence type="ECO:0000256" key="4">
    <source>
        <dbReference type="ARBA" id="ARBA00023136"/>
    </source>
</evidence>
<keyword evidence="4 5" id="KW-0472">Membrane</keyword>
<feature type="transmembrane region" description="Helical" evidence="5">
    <location>
        <begin position="84"/>
        <end position="103"/>
    </location>
</feature>
<organism evidence="6 7">
    <name type="scientific">Coccomyxa viridis</name>
    <dbReference type="NCBI Taxonomy" id="1274662"/>
    <lineage>
        <taxon>Eukaryota</taxon>
        <taxon>Viridiplantae</taxon>
        <taxon>Chlorophyta</taxon>
        <taxon>core chlorophytes</taxon>
        <taxon>Trebouxiophyceae</taxon>
        <taxon>Trebouxiophyceae incertae sedis</taxon>
        <taxon>Coccomyxaceae</taxon>
        <taxon>Coccomyxa</taxon>
    </lineage>
</organism>
<dbReference type="PANTHER" id="PTHR43461:SF1">
    <property type="entry name" value="TRANSMEMBRANE PROTEIN 256"/>
    <property type="match status" value="1"/>
</dbReference>
<keyword evidence="2 5" id="KW-0812">Transmembrane</keyword>